<feature type="region of interest" description="Disordered" evidence="1">
    <location>
        <begin position="40"/>
        <end position="78"/>
    </location>
</feature>
<feature type="non-terminal residue" evidence="2">
    <location>
        <position position="1"/>
    </location>
</feature>
<dbReference type="RefSeq" id="WP_208252943.1">
    <property type="nucleotide sequence ID" value="NZ_JAGEPF010000058.1"/>
</dbReference>
<organism evidence="2 3">
    <name type="scientific">Actinomadura violacea</name>
    <dbReference type="NCBI Taxonomy" id="2819934"/>
    <lineage>
        <taxon>Bacteria</taxon>
        <taxon>Bacillati</taxon>
        <taxon>Actinomycetota</taxon>
        <taxon>Actinomycetes</taxon>
        <taxon>Streptosporangiales</taxon>
        <taxon>Thermomonosporaceae</taxon>
        <taxon>Actinomadura</taxon>
    </lineage>
</organism>
<dbReference type="EMBL" id="JAGEPF010000058">
    <property type="protein sequence ID" value="MBO2466118.1"/>
    <property type="molecule type" value="Genomic_DNA"/>
</dbReference>
<reference evidence="2 3" key="1">
    <citation type="submission" date="2021-03" db="EMBL/GenBank/DDBJ databases">
        <title>Actinomadura violae sp. nov., isolated from lichen in Thailand.</title>
        <authorList>
            <person name="Kanchanasin P."/>
            <person name="Saeng-In P."/>
            <person name="Phongsopitanun W."/>
            <person name="Yuki M."/>
            <person name="Kudo T."/>
            <person name="Ohkuma M."/>
            <person name="Tanasupawat S."/>
        </authorList>
    </citation>
    <scope>NUCLEOTIDE SEQUENCE [LARGE SCALE GENOMIC DNA]</scope>
    <source>
        <strain evidence="2 3">LCR2-06</strain>
    </source>
</reference>
<keyword evidence="3" id="KW-1185">Reference proteome</keyword>
<protein>
    <submittedName>
        <fullName evidence="2">Uncharacterized protein</fullName>
    </submittedName>
</protein>
<sequence length="78" mass="8976">RDGRRAAARDRRREGRRAADRGARSVIADRLQRRAFARARTVSRLRTSAAARRLSRRLGTDDPPPPPPDPRRKLPTRR</sequence>
<gene>
    <name evidence="2" type="ORF">J4709_52020</name>
</gene>
<proteinExistence type="predicted"/>
<dbReference type="Proteomes" id="UP000680206">
    <property type="component" value="Unassembled WGS sequence"/>
</dbReference>
<accession>A0ABS3SC11</accession>
<name>A0ABS3SC11_9ACTN</name>
<evidence type="ECO:0000256" key="1">
    <source>
        <dbReference type="SAM" id="MobiDB-lite"/>
    </source>
</evidence>
<evidence type="ECO:0000313" key="2">
    <source>
        <dbReference type="EMBL" id="MBO2466118.1"/>
    </source>
</evidence>
<evidence type="ECO:0000313" key="3">
    <source>
        <dbReference type="Proteomes" id="UP000680206"/>
    </source>
</evidence>
<feature type="region of interest" description="Disordered" evidence="1">
    <location>
        <begin position="1"/>
        <end position="23"/>
    </location>
</feature>
<comment type="caution">
    <text evidence="2">The sequence shown here is derived from an EMBL/GenBank/DDBJ whole genome shotgun (WGS) entry which is preliminary data.</text>
</comment>